<dbReference type="PANTHER" id="PTHR21093">
    <property type="entry name" value="DIVERGENT PROTEIN KINASE DOMAIN 1C-RELATED"/>
    <property type="match status" value="1"/>
</dbReference>
<name>A0A3Q2XWC1_HIPCM</name>
<protein>
    <submittedName>
        <fullName evidence="10">Divergent protein kinase domain 1Ab</fullName>
    </submittedName>
</protein>
<evidence type="ECO:0000313" key="10">
    <source>
        <dbReference type="Ensembl" id="ENSHCOP00000009333.1"/>
    </source>
</evidence>
<reference evidence="10" key="1">
    <citation type="submission" date="2025-08" db="UniProtKB">
        <authorList>
            <consortium name="Ensembl"/>
        </authorList>
    </citation>
    <scope>IDENTIFICATION</scope>
</reference>
<dbReference type="GeneTree" id="ENSGT00390000006452"/>
<dbReference type="InterPro" id="IPR029244">
    <property type="entry name" value="FAM69_N"/>
</dbReference>
<keyword evidence="7" id="KW-0472">Membrane</keyword>
<dbReference type="Pfam" id="PF12260">
    <property type="entry name" value="PIP49_C"/>
    <property type="match status" value="1"/>
</dbReference>
<keyword evidence="11" id="KW-1185">Reference proteome</keyword>
<evidence type="ECO:0000256" key="8">
    <source>
        <dbReference type="ARBA" id="ARBA00023157"/>
    </source>
</evidence>
<dbReference type="AlphaFoldDB" id="A0A3Q2XWC1"/>
<proteinExistence type="inferred from homology"/>
<evidence type="ECO:0000256" key="4">
    <source>
        <dbReference type="ARBA" id="ARBA00022824"/>
    </source>
</evidence>
<dbReference type="GO" id="GO:0005789">
    <property type="term" value="C:endoplasmic reticulum membrane"/>
    <property type="evidence" value="ECO:0007669"/>
    <property type="project" value="UniProtKB-SubCell"/>
</dbReference>
<evidence type="ECO:0000256" key="2">
    <source>
        <dbReference type="ARBA" id="ARBA00006338"/>
    </source>
</evidence>
<evidence type="ECO:0000313" key="11">
    <source>
        <dbReference type="Proteomes" id="UP000264820"/>
    </source>
</evidence>
<comment type="similarity">
    <text evidence="2">Belongs to the DIPK family.</text>
</comment>
<evidence type="ECO:0000256" key="1">
    <source>
        <dbReference type="ARBA" id="ARBA00004648"/>
    </source>
</evidence>
<dbReference type="Proteomes" id="UP000264820">
    <property type="component" value="Unplaced"/>
</dbReference>
<dbReference type="Pfam" id="PF14875">
    <property type="entry name" value="PIP49_N"/>
    <property type="match status" value="1"/>
</dbReference>
<keyword evidence="5" id="KW-0735">Signal-anchor</keyword>
<evidence type="ECO:0000256" key="3">
    <source>
        <dbReference type="ARBA" id="ARBA00022692"/>
    </source>
</evidence>
<evidence type="ECO:0000256" key="7">
    <source>
        <dbReference type="ARBA" id="ARBA00023136"/>
    </source>
</evidence>
<feature type="domain" description="FAM69 N-terminal" evidence="9">
    <location>
        <begin position="44"/>
        <end position="198"/>
    </location>
</feature>
<accession>A0A3Q2XWC1</accession>
<keyword evidence="3" id="KW-0812">Transmembrane</keyword>
<evidence type="ECO:0000256" key="6">
    <source>
        <dbReference type="ARBA" id="ARBA00022989"/>
    </source>
</evidence>
<organism evidence="10 11">
    <name type="scientific">Hippocampus comes</name>
    <name type="common">Tiger tail seahorse</name>
    <dbReference type="NCBI Taxonomy" id="109280"/>
    <lineage>
        <taxon>Eukaryota</taxon>
        <taxon>Metazoa</taxon>
        <taxon>Chordata</taxon>
        <taxon>Craniata</taxon>
        <taxon>Vertebrata</taxon>
        <taxon>Euteleostomi</taxon>
        <taxon>Actinopterygii</taxon>
        <taxon>Neopterygii</taxon>
        <taxon>Teleostei</taxon>
        <taxon>Neoteleostei</taxon>
        <taxon>Acanthomorphata</taxon>
        <taxon>Syngnathiaria</taxon>
        <taxon>Syngnathiformes</taxon>
        <taxon>Syngnathoidei</taxon>
        <taxon>Syngnathidae</taxon>
        <taxon>Hippocampus</taxon>
    </lineage>
</organism>
<dbReference type="Ensembl" id="ENSHCOT00000015428.1">
    <property type="protein sequence ID" value="ENSHCOP00000009333.1"/>
    <property type="gene ID" value="ENSHCOG00000011928.1"/>
</dbReference>
<keyword evidence="6" id="KW-1133">Transmembrane helix</keyword>
<reference evidence="10" key="2">
    <citation type="submission" date="2025-09" db="UniProtKB">
        <authorList>
            <consortium name="Ensembl"/>
        </authorList>
    </citation>
    <scope>IDENTIFICATION</scope>
</reference>
<dbReference type="SMART" id="SM01299">
    <property type="entry name" value="PIP49_N"/>
    <property type="match status" value="1"/>
</dbReference>
<sequence length="444" mass="49134">MSVFVLPILAFCTLTRQLRTLSLVCVCVCVCVCLATPPPSPLQARLSSAHLKCLFVCWLAVLVGSWVVYVEYSSYSELCRGRQCTAAMCAKYRKGLVDGSACSSLCDKDTLELDKCLSTHAAKQVYSGMWGDLEGVVRCRMDEAPAYDVGSQMEAGKEAAALFDTPPTGTSVEKFREMILDHLKANLGELTARALAAADANKDGRISLAEARSSWALLQLNDFLLALALQERGHTPKILGFCGDLYVTEKVPNAPLYGVRAPAWTPAWVRRAADHWFTPAWHHRAKISMGLLELVEDLFHGAFGSFLMCDLSAAHFGYTGRYDFRVADAQNIVPQATFQEAIRQQRCDRDTDCVYGVDCLTSCDLTKRRCTPEVAEPNLVKACRVLEDYVLQGAPSDIREELEKQLYACMALRGSAEQAEIQHSLVLNNLKTLLWKKISHNKDS</sequence>
<evidence type="ECO:0000259" key="9">
    <source>
        <dbReference type="SMART" id="SM01299"/>
    </source>
</evidence>
<dbReference type="PANTHER" id="PTHR21093:SF4">
    <property type="entry name" value="DIVERGENT PROTEIN KINASE DOMAIN 1A"/>
    <property type="match status" value="1"/>
</dbReference>
<keyword evidence="8" id="KW-1015">Disulfide bond</keyword>
<dbReference type="InterPro" id="IPR022049">
    <property type="entry name" value="FAM69_kinase_dom"/>
</dbReference>
<keyword evidence="4" id="KW-0256">Endoplasmic reticulum</keyword>
<comment type="subcellular location">
    <subcellularLocation>
        <location evidence="1">Endoplasmic reticulum membrane</location>
        <topology evidence="1">Single-pass type II membrane protein</topology>
    </subcellularLocation>
</comment>
<evidence type="ECO:0000256" key="5">
    <source>
        <dbReference type="ARBA" id="ARBA00022968"/>
    </source>
</evidence>